<dbReference type="Proteomes" id="UP001595596">
    <property type="component" value="Unassembled WGS sequence"/>
</dbReference>
<protein>
    <submittedName>
        <fullName evidence="2">Uncharacterized protein</fullName>
    </submittedName>
</protein>
<keyword evidence="1" id="KW-0472">Membrane</keyword>
<keyword evidence="1" id="KW-1133">Transmembrane helix</keyword>
<evidence type="ECO:0000313" key="3">
    <source>
        <dbReference type="Proteomes" id="UP001595596"/>
    </source>
</evidence>
<reference evidence="3" key="1">
    <citation type="journal article" date="2019" name="Int. J. Syst. Evol. Microbiol.">
        <title>The Global Catalogue of Microorganisms (GCM) 10K type strain sequencing project: providing services to taxonomists for standard genome sequencing and annotation.</title>
        <authorList>
            <consortium name="The Broad Institute Genomics Platform"/>
            <consortium name="The Broad Institute Genome Sequencing Center for Infectious Disease"/>
            <person name="Wu L."/>
            <person name="Ma J."/>
        </authorList>
    </citation>
    <scope>NUCLEOTIDE SEQUENCE [LARGE SCALE GENOMIC DNA]</scope>
    <source>
        <strain evidence="3">VKM B-3226</strain>
    </source>
</reference>
<evidence type="ECO:0000256" key="1">
    <source>
        <dbReference type="SAM" id="Phobius"/>
    </source>
</evidence>
<evidence type="ECO:0000313" key="2">
    <source>
        <dbReference type="EMBL" id="MFC3570915.1"/>
    </source>
</evidence>
<comment type="caution">
    <text evidence="2">The sequence shown here is derived from an EMBL/GenBank/DDBJ whole genome shotgun (WGS) entry which is preliminary data.</text>
</comment>
<proteinExistence type="predicted"/>
<organism evidence="2 3">
    <name type="scientific">Paracoccus simplex</name>
    <dbReference type="NCBI Taxonomy" id="2086346"/>
    <lineage>
        <taxon>Bacteria</taxon>
        <taxon>Pseudomonadati</taxon>
        <taxon>Pseudomonadota</taxon>
        <taxon>Alphaproteobacteria</taxon>
        <taxon>Rhodobacterales</taxon>
        <taxon>Paracoccaceae</taxon>
        <taxon>Paracoccus</taxon>
    </lineage>
</organism>
<dbReference type="RefSeq" id="WP_379032220.1">
    <property type="nucleotide sequence ID" value="NZ_JBHRXE010000043.1"/>
</dbReference>
<gene>
    <name evidence="2" type="ORF">ACFOMP_15760</name>
</gene>
<keyword evidence="3" id="KW-1185">Reference proteome</keyword>
<dbReference type="EMBL" id="JBHRXE010000043">
    <property type="protein sequence ID" value="MFC3570915.1"/>
    <property type="molecule type" value="Genomic_DNA"/>
</dbReference>
<accession>A0ABV7S462</accession>
<keyword evidence="1" id="KW-0812">Transmembrane</keyword>
<name>A0ABV7S462_9RHOB</name>
<feature type="transmembrane region" description="Helical" evidence="1">
    <location>
        <begin position="34"/>
        <end position="61"/>
    </location>
</feature>
<sequence length="64" mass="6797">MKSGLRGLRGVAPPCHYSDRMQTENVLEALQPDLVALLPALAAGPFLIGNWPLFLLIGLAAMPA</sequence>